<gene>
    <name evidence="2" type="ORF">ACFOE0_00605</name>
</gene>
<evidence type="ECO:0000256" key="1">
    <source>
        <dbReference type="ARBA" id="ARBA00022748"/>
    </source>
</evidence>
<sequence>MNSLAVGLAGVLMVFSGMLLAHHMQYTRRAATLAPTGESEIPALSKASPGFPAAMALFVVLLSVGIYQSTGRFSDWDKGVLDDNIDYLVAAEITKGRQAVDQMPDNEIALLNLAHSYMEGGMYRDAVETLNTLLTLTGEDAELMGLKATAMYYRDERAIAPETGIVIARVLALFPEEMQTRMLLANDAYFKGQYAKAIEHWQILLTNKRQAVNHRAINNAISKAQTKGEL</sequence>
<proteinExistence type="predicted"/>
<dbReference type="RefSeq" id="WP_248936489.1">
    <property type="nucleotide sequence ID" value="NZ_JAKILF010000005.1"/>
</dbReference>
<dbReference type="EMBL" id="JBHRTD010000001">
    <property type="protein sequence ID" value="MFC3136691.1"/>
    <property type="molecule type" value="Genomic_DNA"/>
</dbReference>
<dbReference type="InterPro" id="IPR011990">
    <property type="entry name" value="TPR-like_helical_dom_sf"/>
</dbReference>
<dbReference type="InterPro" id="IPR051263">
    <property type="entry name" value="C-type_cytochrome_biogenesis"/>
</dbReference>
<keyword evidence="1" id="KW-0201">Cytochrome c-type biogenesis</keyword>
<dbReference type="Pfam" id="PF14559">
    <property type="entry name" value="TPR_19"/>
    <property type="match status" value="1"/>
</dbReference>
<dbReference type="Proteomes" id="UP001595621">
    <property type="component" value="Unassembled WGS sequence"/>
</dbReference>
<keyword evidence="3" id="KW-1185">Reference proteome</keyword>
<evidence type="ECO:0000313" key="2">
    <source>
        <dbReference type="EMBL" id="MFC3136691.1"/>
    </source>
</evidence>
<dbReference type="SUPFAM" id="SSF48452">
    <property type="entry name" value="TPR-like"/>
    <property type="match status" value="1"/>
</dbReference>
<dbReference type="PANTHER" id="PTHR47870">
    <property type="entry name" value="CYTOCHROME C-TYPE BIOGENESIS PROTEIN CCMH"/>
    <property type="match status" value="1"/>
</dbReference>
<protein>
    <submittedName>
        <fullName evidence="2">Tetratricopeptide repeat protein</fullName>
    </submittedName>
</protein>
<accession>A0ABV7GB80</accession>
<dbReference type="Gene3D" id="1.25.40.10">
    <property type="entry name" value="Tetratricopeptide repeat domain"/>
    <property type="match status" value="1"/>
</dbReference>
<organism evidence="2 3">
    <name type="scientific">Shewanella submarina</name>
    <dbReference type="NCBI Taxonomy" id="2016376"/>
    <lineage>
        <taxon>Bacteria</taxon>
        <taxon>Pseudomonadati</taxon>
        <taxon>Pseudomonadota</taxon>
        <taxon>Gammaproteobacteria</taxon>
        <taxon>Alteromonadales</taxon>
        <taxon>Shewanellaceae</taxon>
        <taxon>Shewanella</taxon>
    </lineage>
</organism>
<dbReference type="PANTHER" id="PTHR47870:SF1">
    <property type="entry name" value="CYTOCHROME C-TYPE BIOGENESIS PROTEIN CCMH"/>
    <property type="match status" value="1"/>
</dbReference>
<name>A0ABV7GB80_9GAMM</name>
<evidence type="ECO:0000313" key="3">
    <source>
        <dbReference type="Proteomes" id="UP001595621"/>
    </source>
</evidence>
<reference evidence="3" key="1">
    <citation type="journal article" date="2019" name="Int. J. Syst. Evol. Microbiol.">
        <title>The Global Catalogue of Microorganisms (GCM) 10K type strain sequencing project: providing services to taxonomists for standard genome sequencing and annotation.</title>
        <authorList>
            <consortium name="The Broad Institute Genomics Platform"/>
            <consortium name="The Broad Institute Genome Sequencing Center for Infectious Disease"/>
            <person name="Wu L."/>
            <person name="Ma J."/>
        </authorList>
    </citation>
    <scope>NUCLEOTIDE SEQUENCE [LARGE SCALE GENOMIC DNA]</scope>
    <source>
        <strain evidence="3">KCTC 52277</strain>
    </source>
</reference>
<comment type="caution">
    <text evidence="2">The sequence shown here is derived from an EMBL/GenBank/DDBJ whole genome shotgun (WGS) entry which is preliminary data.</text>
</comment>